<name>A0A034WK45_BACDO</name>
<feature type="signal peptide" evidence="1">
    <location>
        <begin position="1"/>
        <end position="37"/>
    </location>
</feature>
<dbReference type="OrthoDB" id="7984334at2759"/>
<keyword evidence="1" id="KW-0732">Signal</keyword>
<dbReference type="EMBL" id="GAKP01004442">
    <property type="protein sequence ID" value="JAC54510.1"/>
    <property type="molecule type" value="Transcribed_RNA"/>
</dbReference>
<sequence length="244" mass="27834">HLTVASERLRNRNLRNMGKSTGLLLLCLYLTLQLIVAHPLQSDATAQMAVDDTKVNTTNSNEVNFIKALEPVIVTTLNGVEKYFDTLQTETARFVDGVLKALKALPEDNDYIRELTPRLTSLLARLKDTTLEGRSALIRDIGDSYAEFDNITERKDDDIKVDVLSKVLDKFQLLEMHFHVHNAVDNAERGFSRAFEQFWASLSEAQQTEHRRLGDLYERFKASKTNEEKLKGLEEFLQMALEFA</sequence>
<reference evidence="2" key="1">
    <citation type="journal article" date="2014" name="BMC Genomics">
        <title>Characterizing the developmental transcriptome of the oriental fruit fly, Bactrocera dorsalis (Diptera: Tephritidae) through comparative genomic analysis with Drosophila melanogaster utilizing modENCODE datasets.</title>
        <authorList>
            <person name="Geib S.M."/>
            <person name="Calla B."/>
            <person name="Hall B."/>
            <person name="Hou S."/>
            <person name="Manoukis N.C."/>
        </authorList>
    </citation>
    <scope>NUCLEOTIDE SEQUENCE</scope>
    <source>
        <strain evidence="2">Punador</strain>
    </source>
</reference>
<evidence type="ECO:0000256" key="1">
    <source>
        <dbReference type="SAM" id="SignalP"/>
    </source>
</evidence>
<dbReference type="AlphaFoldDB" id="A0A034WK45"/>
<protein>
    <submittedName>
        <fullName evidence="2">Uncharacterized protein</fullName>
    </submittedName>
</protein>
<evidence type="ECO:0000313" key="2">
    <source>
        <dbReference type="EMBL" id="JAC54510.1"/>
    </source>
</evidence>
<feature type="chain" id="PRO_5001562789" evidence="1">
    <location>
        <begin position="38"/>
        <end position="244"/>
    </location>
</feature>
<organism evidence="2">
    <name type="scientific">Bactrocera dorsalis</name>
    <name type="common">Oriental fruit fly</name>
    <name type="synonym">Dacus dorsalis</name>
    <dbReference type="NCBI Taxonomy" id="27457"/>
    <lineage>
        <taxon>Eukaryota</taxon>
        <taxon>Metazoa</taxon>
        <taxon>Ecdysozoa</taxon>
        <taxon>Arthropoda</taxon>
        <taxon>Hexapoda</taxon>
        <taxon>Insecta</taxon>
        <taxon>Pterygota</taxon>
        <taxon>Neoptera</taxon>
        <taxon>Endopterygota</taxon>
        <taxon>Diptera</taxon>
        <taxon>Brachycera</taxon>
        <taxon>Muscomorpha</taxon>
        <taxon>Tephritoidea</taxon>
        <taxon>Tephritidae</taxon>
        <taxon>Bactrocera</taxon>
        <taxon>Bactrocera</taxon>
    </lineage>
</organism>
<proteinExistence type="predicted"/>
<feature type="non-terminal residue" evidence="2">
    <location>
        <position position="1"/>
    </location>
</feature>
<accession>A0A034WK45</accession>